<gene>
    <name evidence="1" type="ORF">A2943_03330</name>
</gene>
<evidence type="ECO:0000313" key="1">
    <source>
        <dbReference type="EMBL" id="OGC80108.1"/>
    </source>
</evidence>
<comment type="caution">
    <text evidence="1">The sequence shown here is derived from an EMBL/GenBank/DDBJ whole genome shotgun (WGS) entry which is preliminary data.</text>
</comment>
<dbReference type="Proteomes" id="UP000176185">
    <property type="component" value="Unassembled WGS sequence"/>
</dbReference>
<dbReference type="EMBL" id="MEWX01000029">
    <property type="protein sequence ID" value="OGC80108.1"/>
    <property type="molecule type" value="Genomic_DNA"/>
</dbReference>
<dbReference type="STRING" id="1797243.A2943_03330"/>
<evidence type="ECO:0008006" key="3">
    <source>
        <dbReference type="Google" id="ProtNLM"/>
    </source>
</evidence>
<proteinExistence type="predicted"/>
<dbReference type="AlphaFoldDB" id="A0A1F4XEL2"/>
<reference evidence="1 2" key="1">
    <citation type="journal article" date="2016" name="Nat. Commun.">
        <title>Thousands of microbial genomes shed light on interconnected biogeochemical processes in an aquifer system.</title>
        <authorList>
            <person name="Anantharaman K."/>
            <person name="Brown C.T."/>
            <person name="Hug L.A."/>
            <person name="Sharon I."/>
            <person name="Castelle C.J."/>
            <person name="Probst A.J."/>
            <person name="Thomas B.C."/>
            <person name="Singh A."/>
            <person name="Wilkins M.J."/>
            <person name="Karaoz U."/>
            <person name="Brodie E.L."/>
            <person name="Williams K.H."/>
            <person name="Hubbard S.S."/>
            <person name="Banfield J.F."/>
        </authorList>
    </citation>
    <scope>NUCLEOTIDE SEQUENCE [LARGE SCALE GENOMIC DNA]</scope>
</reference>
<organism evidence="1 2">
    <name type="scientific">Candidatus Adlerbacteria bacterium RIFCSPLOWO2_01_FULL_51_16</name>
    <dbReference type="NCBI Taxonomy" id="1797243"/>
    <lineage>
        <taxon>Bacteria</taxon>
        <taxon>Candidatus Adleribacteriota</taxon>
    </lineage>
</organism>
<evidence type="ECO:0000313" key="2">
    <source>
        <dbReference type="Proteomes" id="UP000176185"/>
    </source>
</evidence>
<name>A0A1F4XEL2_9BACT</name>
<sequence length="178" mass="20330">MTRATSKTMIPDDQLRDGFDRISSTPIYWVMKAQDLLKASQILEEHDQFFDAMKNQKGFSESKHHLFSIILMLRGMAFEALFKGLLTKQGIITSKNGELVLPEKYKKHNLRSMAGDVKGLDLEEDDYATLFTLSKQISLARLPAKKAPTASEMDQIGWMAPHDEEVYRKVLDKVLAMY</sequence>
<protein>
    <recommendedName>
        <fullName evidence="3">HEPN domain-containing protein</fullName>
    </recommendedName>
</protein>
<accession>A0A1F4XEL2</accession>